<protein>
    <recommendedName>
        <fullName evidence="1">Methyltransferase type 11 domain-containing protein</fullName>
    </recommendedName>
</protein>
<dbReference type="GO" id="GO:0008757">
    <property type="term" value="F:S-adenosylmethionine-dependent methyltransferase activity"/>
    <property type="evidence" value="ECO:0007669"/>
    <property type="project" value="InterPro"/>
</dbReference>
<name>A0AB34J8Y9_PRYPA</name>
<dbReference type="InterPro" id="IPR029063">
    <property type="entry name" value="SAM-dependent_MTases_sf"/>
</dbReference>
<gene>
    <name evidence="2" type="ORF">AB1Y20_001874</name>
</gene>
<reference evidence="2 3" key="1">
    <citation type="journal article" date="2024" name="Science">
        <title>Giant polyketide synthase enzymes in the biosynthesis of giant marine polyether toxins.</title>
        <authorList>
            <person name="Fallon T.R."/>
            <person name="Shende V.V."/>
            <person name="Wierzbicki I.H."/>
            <person name="Pendleton A.L."/>
            <person name="Watervoot N.F."/>
            <person name="Auber R.P."/>
            <person name="Gonzalez D.J."/>
            <person name="Wisecaver J.H."/>
            <person name="Moore B.S."/>
        </authorList>
    </citation>
    <scope>NUCLEOTIDE SEQUENCE [LARGE SCALE GENOMIC DNA]</scope>
    <source>
        <strain evidence="2 3">12B1</strain>
    </source>
</reference>
<dbReference type="Proteomes" id="UP001515480">
    <property type="component" value="Unassembled WGS sequence"/>
</dbReference>
<evidence type="ECO:0000259" key="1">
    <source>
        <dbReference type="Pfam" id="PF08241"/>
    </source>
</evidence>
<accession>A0AB34J8Y9</accession>
<proteinExistence type="predicted"/>
<sequence>MLALLRLNSGRARLSMQAVDPALFKEVEGFRDIAWPDEFPFKDRKFFARMDESPDILFYNEPRFVTHIDDGAITSLTSYYSHTMRPGADVLDLCSSWISHLPNDLDLGRVAGLGMNEAELSRNKRLTERVVQDLNVNPSLPYEDESFDFVCNVVSVDYLTKPMEVFDEMHRVLRPGGTALMSFSNRCFPTKAIAMWTGSDDASHIWIVGSYFKFSAQSKGGWTDVKAMDISAAGGGRGDPMWVVQGTKASK</sequence>
<dbReference type="SUPFAM" id="SSF53335">
    <property type="entry name" value="S-adenosyl-L-methionine-dependent methyltransferases"/>
    <property type="match status" value="1"/>
</dbReference>
<evidence type="ECO:0000313" key="3">
    <source>
        <dbReference type="Proteomes" id="UP001515480"/>
    </source>
</evidence>
<dbReference type="EMBL" id="JBGBPQ010000011">
    <property type="protein sequence ID" value="KAL1515240.1"/>
    <property type="molecule type" value="Genomic_DNA"/>
</dbReference>
<dbReference type="AlphaFoldDB" id="A0AB34J8Y9"/>
<keyword evidence="3" id="KW-1185">Reference proteome</keyword>
<dbReference type="InterPro" id="IPR013216">
    <property type="entry name" value="Methyltransf_11"/>
</dbReference>
<dbReference type="PANTHER" id="PTHR43036:SF1">
    <property type="entry name" value="S-ADENOSYL-L-METHIONINE-DEPENDENT METHYLTRANSFERASES SUPERFAMILY PROTEIN"/>
    <property type="match status" value="1"/>
</dbReference>
<dbReference type="CDD" id="cd02440">
    <property type="entry name" value="AdoMet_MTases"/>
    <property type="match status" value="1"/>
</dbReference>
<dbReference type="Gene3D" id="3.40.50.150">
    <property type="entry name" value="Vaccinia Virus protein VP39"/>
    <property type="match status" value="1"/>
</dbReference>
<comment type="caution">
    <text evidence="2">The sequence shown here is derived from an EMBL/GenBank/DDBJ whole genome shotgun (WGS) entry which is preliminary data.</text>
</comment>
<organism evidence="2 3">
    <name type="scientific">Prymnesium parvum</name>
    <name type="common">Toxic golden alga</name>
    <dbReference type="NCBI Taxonomy" id="97485"/>
    <lineage>
        <taxon>Eukaryota</taxon>
        <taxon>Haptista</taxon>
        <taxon>Haptophyta</taxon>
        <taxon>Prymnesiophyceae</taxon>
        <taxon>Prymnesiales</taxon>
        <taxon>Prymnesiaceae</taxon>
        <taxon>Prymnesium</taxon>
    </lineage>
</organism>
<dbReference type="Pfam" id="PF08241">
    <property type="entry name" value="Methyltransf_11"/>
    <property type="match status" value="1"/>
</dbReference>
<dbReference type="PANTHER" id="PTHR43036">
    <property type="entry name" value="OSJNBB0011N17.9 PROTEIN"/>
    <property type="match status" value="1"/>
</dbReference>
<feature type="domain" description="Methyltransferase type 11" evidence="1">
    <location>
        <begin position="108"/>
        <end position="180"/>
    </location>
</feature>
<evidence type="ECO:0000313" key="2">
    <source>
        <dbReference type="EMBL" id="KAL1515240.1"/>
    </source>
</evidence>